<comment type="caution">
    <text evidence="1">The sequence shown here is derived from an EMBL/GenBank/DDBJ whole genome shotgun (WGS) entry which is preliminary data.</text>
</comment>
<organism evidence="1 2">
    <name type="scientific">Aphis craccivora</name>
    <name type="common">Cowpea aphid</name>
    <dbReference type="NCBI Taxonomy" id="307492"/>
    <lineage>
        <taxon>Eukaryota</taxon>
        <taxon>Metazoa</taxon>
        <taxon>Ecdysozoa</taxon>
        <taxon>Arthropoda</taxon>
        <taxon>Hexapoda</taxon>
        <taxon>Insecta</taxon>
        <taxon>Pterygota</taxon>
        <taxon>Neoptera</taxon>
        <taxon>Paraneoptera</taxon>
        <taxon>Hemiptera</taxon>
        <taxon>Sternorrhyncha</taxon>
        <taxon>Aphidomorpha</taxon>
        <taxon>Aphidoidea</taxon>
        <taxon>Aphididae</taxon>
        <taxon>Aphidini</taxon>
        <taxon>Aphis</taxon>
        <taxon>Aphis</taxon>
    </lineage>
</organism>
<evidence type="ECO:0000313" key="1">
    <source>
        <dbReference type="EMBL" id="KAF0746432.1"/>
    </source>
</evidence>
<dbReference type="EMBL" id="VUJU01007211">
    <property type="protein sequence ID" value="KAF0746432.1"/>
    <property type="molecule type" value="Genomic_DNA"/>
</dbReference>
<gene>
    <name evidence="1" type="ORF">FWK35_00020432</name>
</gene>
<reference evidence="1 2" key="1">
    <citation type="submission" date="2019-08" db="EMBL/GenBank/DDBJ databases">
        <title>Whole genome of Aphis craccivora.</title>
        <authorList>
            <person name="Voronova N.V."/>
            <person name="Shulinski R.S."/>
            <person name="Bandarenka Y.V."/>
            <person name="Zhorov D.G."/>
            <person name="Warner D."/>
        </authorList>
    </citation>
    <scope>NUCLEOTIDE SEQUENCE [LARGE SCALE GENOMIC DNA]</scope>
    <source>
        <strain evidence="1">180601</strain>
        <tissue evidence="1">Whole Body</tissue>
    </source>
</reference>
<protein>
    <submittedName>
        <fullName evidence="1">Uncharacterized protein</fullName>
    </submittedName>
</protein>
<name>A0A6G0XZY7_APHCR</name>
<keyword evidence="2" id="KW-1185">Reference proteome</keyword>
<accession>A0A6G0XZY7</accession>
<sequence length="240" mass="28695">MDSTVKVQIQISFIKNIIYFIFHKNIILSFDLRINLIYMYPIHAYCLIFQNSVYNSTAIVLDSERSDECIDFTMMCAFFVSVYSITSRNNASTSNYLGSFRRKNEYPWCIVEVKMSIKCFWPNQNMYLKMHNFFLLAFEVQILTKIRQNHEYLQFIFLYQQFPNCEARAVVVYHIGKNFNCFENIRWSKWLKISGRMPKLYTTVILLDFQISRKLHKNLKNSIKKSVDLALCFCRLNKMI</sequence>
<dbReference type="Proteomes" id="UP000478052">
    <property type="component" value="Unassembled WGS sequence"/>
</dbReference>
<proteinExistence type="predicted"/>
<evidence type="ECO:0000313" key="2">
    <source>
        <dbReference type="Proteomes" id="UP000478052"/>
    </source>
</evidence>
<dbReference type="AlphaFoldDB" id="A0A6G0XZY7"/>